<sequence length="173" mass="19337">MQNIPKNVLGIAGWSGSGKTTLIERLLPLLRERGLMVNVIKHSHHDFVMEPAHKDSARFRTAGAQEVMIASPYRWAIVHELAGNPEPTLKEQLAKLSTVDLVLLEGFKNEQIPKVEVWREANGKPLLAAEDKTIIAVISDTALNQTNATYEWLDLNQPALLADWICAWLKTQP</sequence>
<dbReference type="RefSeq" id="WP_227181392.1">
    <property type="nucleotide sequence ID" value="NZ_JAJBZT010000007.1"/>
</dbReference>
<dbReference type="InterPro" id="IPR027417">
    <property type="entry name" value="P-loop_NTPase"/>
</dbReference>
<evidence type="ECO:0000259" key="1">
    <source>
        <dbReference type="Pfam" id="PF03205"/>
    </source>
</evidence>
<proteinExistence type="predicted"/>
<evidence type="ECO:0000313" key="3">
    <source>
        <dbReference type="Proteomes" id="UP001165395"/>
    </source>
</evidence>
<feature type="domain" description="Molybdopterin-guanine dinucleotide biosynthesis protein B (MobB)" evidence="1">
    <location>
        <begin position="8"/>
        <end position="140"/>
    </location>
</feature>
<organism evidence="2 3">
    <name type="scientific">Leeia speluncae</name>
    <dbReference type="NCBI Taxonomy" id="2884804"/>
    <lineage>
        <taxon>Bacteria</taxon>
        <taxon>Pseudomonadati</taxon>
        <taxon>Pseudomonadota</taxon>
        <taxon>Betaproteobacteria</taxon>
        <taxon>Neisseriales</taxon>
        <taxon>Leeiaceae</taxon>
        <taxon>Leeia</taxon>
    </lineage>
</organism>
<dbReference type="InterPro" id="IPR052539">
    <property type="entry name" value="MGD_biosynthesis_adapter"/>
</dbReference>
<protein>
    <submittedName>
        <fullName evidence="2">Molybdopterin-guanine dinucleotide biosynthesis protein B</fullName>
    </submittedName>
</protein>
<dbReference type="PANTHER" id="PTHR40072:SF1">
    <property type="entry name" value="MOLYBDOPTERIN-GUANINE DINUCLEOTIDE BIOSYNTHESIS ADAPTER PROTEIN"/>
    <property type="match status" value="1"/>
</dbReference>
<dbReference type="PANTHER" id="PTHR40072">
    <property type="entry name" value="MOLYBDOPTERIN-GUANINE DINUCLEOTIDE BIOSYNTHESIS ADAPTER PROTEIN-RELATED"/>
    <property type="match status" value="1"/>
</dbReference>
<dbReference type="Pfam" id="PF03205">
    <property type="entry name" value="MobB"/>
    <property type="match status" value="1"/>
</dbReference>
<accession>A0ABS8D8M6</accession>
<comment type="caution">
    <text evidence="2">The sequence shown here is derived from an EMBL/GenBank/DDBJ whole genome shotgun (WGS) entry which is preliminary data.</text>
</comment>
<reference evidence="2" key="1">
    <citation type="submission" date="2021-10" db="EMBL/GenBank/DDBJ databases">
        <title>The complete genome sequence of Leeia sp. TBRC 13508.</title>
        <authorList>
            <person name="Charoenyingcharoen P."/>
            <person name="Yukphan P."/>
        </authorList>
    </citation>
    <scope>NUCLEOTIDE SEQUENCE</scope>
    <source>
        <strain evidence="2">TBRC 13508</strain>
    </source>
</reference>
<dbReference type="Proteomes" id="UP001165395">
    <property type="component" value="Unassembled WGS sequence"/>
</dbReference>
<dbReference type="NCBIfam" id="TIGR00176">
    <property type="entry name" value="mobB"/>
    <property type="match status" value="1"/>
</dbReference>
<dbReference type="EMBL" id="JAJBZT010000007">
    <property type="protein sequence ID" value="MCB6184583.1"/>
    <property type="molecule type" value="Genomic_DNA"/>
</dbReference>
<name>A0ABS8D8M6_9NEIS</name>
<gene>
    <name evidence="2" type="primary">mobB</name>
    <name evidence="2" type="ORF">LIN78_13635</name>
</gene>
<dbReference type="Gene3D" id="3.40.50.300">
    <property type="entry name" value="P-loop containing nucleotide triphosphate hydrolases"/>
    <property type="match status" value="1"/>
</dbReference>
<evidence type="ECO:0000313" key="2">
    <source>
        <dbReference type="EMBL" id="MCB6184583.1"/>
    </source>
</evidence>
<dbReference type="InterPro" id="IPR004435">
    <property type="entry name" value="MobB_dom"/>
</dbReference>
<dbReference type="CDD" id="cd03116">
    <property type="entry name" value="MobB"/>
    <property type="match status" value="1"/>
</dbReference>
<keyword evidence="3" id="KW-1185">Reference proteome</keyword>
<dbReference type="SUPFAM" id="SSF52540">
    <property type="entry name" value="P-loop containing nucleoside triphosphate hydrolases"/>
    <property type="match status" value="1"/>
</dbReference>